<proteinExistence type="predicted"/>
<dbReference type="AlphaFoldDB" id="Q7UY95"/>
<accession>Q7UY95</accession>
<sequence>MIALNAASGEWHLLHPPSGHWCLHICLTLVRVAGWDKNSVGNAFAEAISRSGEVAYESLHED</sequence>
<dbReference type="EMBL" id="BX294134">
    <property type="protein sequence ID" value="CAD71749.1"/>
    <property type="molecule type" value="Genomic_DNA"/>
</dbReference>
<evidence type="ECO:0000313" key="2">
    <source>
        <dbReference type="Proteomes" id="UP000001025"/>
    </source>
</evidence>
<evidence type="ECO:0000313" key="1">
    <source>
        <dbReference type="EMBL" id="CAD71749.1"/>
    </source>
</evidence>
<dbReference type="EnsemblBacteria" id="CAD71749">
    <property type="protein sequence ID" value="CAD71749"/>
    <property type="gene ID" value="RB790"/>
</dbReference>
<dbReference type="STRING" id="243090.RB790"/>
<dbReference type="Proteomes" id="UP000001025">
    <property type="component" value="Chromosome"/>
</dbReference>
<dbReference type="HOGENOM" id="CLU_2901219_0_0_0"/>
<organism evidence="1 2">
    <name type="scientific">Rhodopirellula baltica (strain DSM 10527 / NCIMB 13988 / SH1)</name>
    <dbReference type="NCBI Taxonomy" id="243090"/>
    <lineage>
        <taxon>Bacteria</taxon>
        <taxon>Pseudomonadati</taxon>
        <taxon>Planctomycetota</taxon>
        <taxon>Planctomycetia</taxon>
        <taxon>Pirellulales</taxon>
        <taxon>Pirellulaceae</taxon>
        <taxon>Rhodopirellula</taxon>
    </lineage>
</organism>
<gene>
    <name evidence="1" type="ordered locus">RB790</name>
</gene>
<dbReference type="KEGG" id="rba:RB790"/>
<protein>
    <submittedName>
        <fullName evidence="1">Uncharacterized protein</fullName>
    </submittedName>
</protein>
<keyword evidence="2" id="KW-1185">Reference proteome</keyword>
<dbReference type="InParanoid" id="Q7UY95"/>
<name>Q7UY95_RHOBA</name>
<reference evidence="1 2" key="1">
    <citation type="journal article" date="2003" name="Proc. Natl. Acad. Sci. U.S.A.">
        <title>Complete genome sequence of the marine planctomycete Pirellula sp. strain 1.</title>
        <authorList>
            <person name="Gloeckner F.O."/>
            <person name="Kube M."/>
            <person name="Bauer M."/>
            <person name="Teeling H."/>
            <person name="Lombardot T."/>
            <person name="Ludwig W."/>
            <person name="Gade D."/>
            <person name="Beck A."/>
            <person name="Borzym K."/>
            <person name="Heitmann K."/>
            <person name="Rabus R."/>
            <person name="Schlesner H."/>
            <person name="Amann R."/>
            <person name="Reinhardt R."/>
        </authorList>
    </citation>
    <scope>NUCLEOTIDE SEQUENCE [LARGE SCALE GENOMIC DNA]</scope>
    <source>
        <strain evidence="2">DSM 10527 / NCIMB 13988 / SH1</strain>
    </source>
</reference>